<dbReference type="EMBL" id="NRJG01000005">
    <property type="protein sequence ID" value="RIY40605.1"/>
    <property type="molecule type" value="Genomic_DNA"/>
</dbReference>
<keyword evidence="3" id="KW-1185">Reference proteome</keyword>
<dbReference type="Proteomes" id="UP000265916">
    <property type="component" value="Unassembled WGS sequence"/>
</dbReference>
<dbReference type="RefSeq" id="WP_119530008.1">
    <property type="nucleotide sequence ID" value="NZ_JBHSSP010000021.1"/>
</dbReference>
<dbReference type="AlphaFoldDB" id="A0A3A1YSI9"/>
<evidence type="ECO:0000256" key="1">
    <source>
        <dbReference type="SAM" id="SignalP"/>
    </source>
</evidence>
<proteinExistence type="predicted"/>
<name>A0A3A1YSI9_9GAMM</name>
<evidence type="ECO:0000313" key="2">
    <source>
        <dbReference type="EMBL" id="RIY40605.1"/>
    </source>
</evidence>
<organism evidence="2 3">
    <name type="scientific">Psittacicella hinzii</name>
    <dbReference type="NCBI Taxonomy" id="2028575"/>
    <lineage>
        <taxon>Bacteria</taxon>
        <taxon>Pseudomonadati</taxon>
        <taxon>Pseudomonadota</taxon>
        <taxon>Gammaproteobacteria</taxon>
        <taxon>Pasteurellales</taxon>
        <taxon>Psittacicellaceae</taxon>
        <taxon>Psittacicella</taxon>
    </lineage>
</organism>
<dbReference type="OrthoDB" id="5675766at2"/>
<gene>
    <name evidence="2" type="ORF">CKF58_00350</name>
</gene>
<sequence length="301" mass="34604">MFKRKFSAYSLSALTLKATTILSLGLCSLIGQAQEPSEDKTTLVSPPSYQHNHFIGNYNINQQAAAYFRGDNLAIQWAGVGDYQQVTRALFMIADNMNDMRLVSEKAQAFLVVNTMFHLISRIYQNRSKNNPQFLSDFNIEFDPSKAKLSDMLKNIKSACDKQQFYLEPYTVGELLGGALNYNQTQIANAFKRTYNNVCVLAWQYIGMMQDIEFQKYVDLFQRYANLFYQVYRQTAAKYPSSYGLTLETVFNPEINRKVRQLYIARDAAGWKMLSEFATYAATTRSLYQNLTRHYSIPSSE</sequence>
<protein>
    <submittedName>
        <fullName evidence="2">Uncharacterized protein</fullName>
    </submittedName>
</protein>
<reference evidence="2 3" key="1">
    <citation type="submission" date="2017-08" db="EMBL/GenBank/DDBJ databases">
        <title>Reclassification of Bisgaard taxon 37 and 44.</title>
        <authorList>
            <person name="Christensen H."/>
        </authorList>
    </citation>
    <scope>NUCLEOTIDE SEQUENCE [LARGE SCALE GENOMIC DNA]</scope>
    <source>
        <strain evidence="2 3">111</strain>
    </source>
</reference>
<accession>A0A3A1YSI9</accession>
<feature type="signal peptide" evidence="1">
    <location>
        <begin position="1"/>
        <end position="33"/>
    </location>
</feature>
<evidence type="ECO:0000313" key="3">
    <source>
        <dbReference type="Proteomes" id="UP000265916"/>
    </source>
</evidence>
<keyword evidence="1" id="KW-0732">Signal</keyword>
<feature type="chain" id="PRO_5017351999" evidence="1">
    <location>
        <begin position="34"/>
        <end position="301"/>
    </location>
</feature>
<comment type="caution">
    <text evidence="2">The sequence shown here is derived from an EMBL/GenBank/DDBJ whole genome shotgun (WGS) entry which is preliminary data.</text>
</comment>